<dbReference type="HAMAP" id="MF_00298">
    <property type="entry name" value="Nudix_RppH"/>
    <property type="match status" value="1"/>
</dbReference>
<dbReference type="InterPro" id="IPR000086">
    <property type="entry name" value="NUDIX_hydrolase_dom"/>
</dbReference>
<dbReference type="PROSITE" id="PS51462">
    <property type="entry name" value="NUDIX"/>
    <property type="match status" value="1"/>
</dbReference>
<evidence type="ECO:0000256" key="1">
    <source>
        <dbReference type="ARBA" id="ARBA00001936"/>
    </source>
</evidence>
<dbReference type="InterPro" id="IPR022927">
    <property type="entry name" value="RppH"/>
</dbReference>
<dbReference type="AlphaFoldDB" id="A0A382VMS0"/>
<feature type="domain" description="Nudix hydrolase" evidence="3">
    <location>
        <begin position="5"/>
        <end position="148"/>
    </location>
</feature>
<comment type="cofactor">
    <cofactor evidence="1">
        <name>Mn(2+)</name>
        <dbReference type="ChEBI" id="CHEBI:29035"/>
    </cofactor>
</comment>
<dbReference type="NCBIfam" id="NF001936">
    <property type="entry name" value="PRK00714.1-3"/>
    <property type="match status" value="1"/>
</dbReference>
<proteinExistence type="inferred from homology"/>
<gene>
    <name evidence="4" type="ORF">METZ01_LOCUS400647</name>
</gene>
<name>A0A382VMS0_9ZZZZ</name>
<organism evidence="4">
    <name type="scientific">marine metagenome</name>
    <dbReference type="NCBI Taxonomy" id="408172"/>
    <lineage>
        <taxon>unclassified sequences</taxon>
        <taxon>metagenomes</taxon>
        <taxon>ecological metagenomes</taxon>
    </lineage>
</organism>
<dbReference type="GO" id="GO:0019693">
    <property type="term" value="P:ribose phosphate metabolic process"/>
    <property type="evidence" value="ECO:0007669"/>
    <property type="project" value="TreeGrafter"/>
</dbReference>
<dbReference type="PANTHER" id="PTHR11839">
    <property type="entry name" value="UDP/ADP-SUGAR PYROPHOSPHATASE"/>
    <property type="match status" value="1"/>
</dbReference>
<accession>A0A382VMS0</accession>
<dbReference type="GO" id="GO:0006753">
    <property type="term" value="P:nucleoside phosphate metabolic process"/>
    <property type="evidence" value="ECO:0007669"/>
    <property type="project" value="TreeGrafter"/>
</dbReference>
<dbReference type="InterPro" id="IPR015797">
    <property type="entry name" value="NUDIX_hydrolase-like_dom_sf"/>
</dbReference>
<dbReference type="Gene3D" id="3.90.79.10">
    <property type="entry name" value="Nucleoside Triphosphate Pyrophosphohydrolase"/>
    <property type="match status" value="1"/>
</dbReference>
<sequence length="154" mass="18061">MNNDNYRKCVGIMILNNNKEILVGKRLDHPSGFWQMPQGGIDENENPEEAVWREMMEEIGTNKAKLLKVSSQWINYDIPSETLKTLPWGHKYIGQTQKWFAFQFTGEESDINVGTVNPEFSEWKWTKINLIVDEIVPFKRDVYSAILKEFKDIF</sequence>
<dbReference type="NCBIfam" id="NF001938">
    <property type="entry name" value="PRK00714.1-5"/>
    <property type="match status" value="1"/>
</dbReference>
<dbReference type="CDD" id="cd03671">
    <property type="entry name" value="NUDIX_Ap4A_hydrolase_plant_like"/>
    <property type="match status" value="1"/>
</dbReference>
<protein>
    <recommendedName>
        <fullName evidence="3">Nudix hydrolase domain-containing protein</fullName>
    </recommendedName>
</protein>
<dbReference type="InterPro" id="IPR020476">
    <property type="entry name" value="Nudix_hydrolase"/>
</dbReference>
<dbReference type="Pfam" id="PF00293">
    <property type="entry name" value="NUDIX"/>
    <property type="match status" value="1"/>
</dbReference>
<dbReference type="GO" id="GO:0008893">
    <property type="term" value="F:guanosine-3',5'-bis(diphosphate) 3'-diphosphatase activity"/>
    <property type="evidence" value="ECO:0007669"/>
    <property type="project" value="TreeGrafter"/>
</dbReference>
<keyword evidence="2" id="KW-0378">Hydrolase</keyword>
<evidence type="ECO:0000313" key="4">
    <source>
        <dbReference type="EMBL" id="SVD47793.1"/>
    </source>
</evidence>
<evidence type="ECO:0000259" key="3">
    <source>
        <dbReference type="PROSITE" id="PS51462"/>
    </source>
</evidence>
<dbReference type="PROSITE" id="PS00893">
    <property type="entry name" value="NUDIX_BOX"/>
    <property type="match status" value="1"/>
</dbReference>
<dbReference type="SUPFAM" id="SSF55811">
    <property type="entry name" value="Nudix"/>
    <property type="match status" value="1"/>
</dbReference>
<evidence type="ECO:0000256" key="2">
    <source>
        <dbReference type="ARBA" id="ARBA00022801"/>
    </source>
</evidence>
<dbReference type="PANTHER" id="PTHR11839:SF22">
    <property type="entry name" value="NUDIX HYDROLASE 26, CHLOROPLASTIC"/>
    <property type="match status" value="1"/>
</dbReference>
<dbReference type="EMBL" id="UINC01153207">
    <property type="protein sequence ID" value="SVD47793.1"/>
    <property type="molecule type" value="Genomic_DNA"/>
</dbReference>
<dbReference type="InterPro" id="IPR020084">
    <property type="entry name" value="NUDIX_hydrolase_CS"/>
</dbReference>
<dbReference type="GO" id="GO:0034432">
    <property type="term" value="F:bis(5'-adenosyl)-pentaphosphatase activity"/>
    <property type="evidence" value="ECO:0007669"/>
    <property type="project" value="TreeGrafter"/>
</dbReference>
<dbReference type="PRINTS" id="PR00502">
    <property type="entry name" value="NUDIXFAMILY"/>
</dbReference>
<reference evidence="4" key="1">
    <citation type="submission" date="2018-05" db="EMBL/GenBank/DDBJ databases">
        <authorList>
            <person name="Lanie J.A."/>
            <person name="Ng W.-L."/>
            <person name="Kazmierczak K.M."/>
            <person name="Andrzejewski T.M."/>
            <person name="Davidsen T.M."/>
            <person name="Wayne K.J."/>
            <person name="Tettelin H."/>
            <person name="Glass J.I."/>
            <person name="Rusch D."/>
            <person name="Podicherti R."/>
            <person name="Tsui H.-C.T."/>
            <person name="Winkler M.E."/>
        </authorList>
    </citation>
    <scope>NUCLEOTIDE SEQUENCE</scope>
</reference>